<dbReference type="EMBL" id="CP001287">
    <property type="protein sequence ID" value="ACK64257.1"/>
    <property type="molecule type" value="Genomic_DNA"/>
</dbReference>
<protein>
    <recommendedName>
        <fullName evidence="4">PEP-CTERM protein-sorting domain-containing protein</fullName>
    </recommendedName>
</protein>
<proteinExistence type="predicted"/>
<dbReference type="NCBIfam" id="TIGR04155">
    <property type="entry name" value="cyano_PEP"/>
    <property type="match status" value="1"/>
</dbReference>
<dbReference type="Proteomes" id="UP000008204">
    <property type="component" value="Chromosome"/>
</dbReference>
<name>B7K1V0_RIPO1</name>
<gene>
    <name evidence="2" type="ordered locus">PCC8801_0151</name>
</gene>
<feature type="chain" id="PRO_5002856210" description="PEP-CTERM protein-sorting domain-containing protein" evidence="1">
    <location>
        <begin position="32"/>
        <end position="211"/>
    </location>
</feature>
<evidence type="ECO:0008006" key="4">
    <source>
        <dbReference type="Google" id="ProtNLM"/>
    </source>
</evidence>
<evidence type="ECO:0000256" key="1">
    <source>
        <dbReference type="SAM" id="SignalP"/>
    </source>
</evidence>
<dbReference type="HOGENOM" id="CLU_1303212_0_0_3"/>
<keyword evidence="3" id="KW-1185">Reference proteome</keyword>
<dbReference type="RefSeq" id="WP_012593534.1">
    <property type="nucleotide sequence ID" value="NC_011726.1"/>
</dbReference>
<reference evidence="3" key="1">
    <citation type="journal article" date="2011" name="MBio">
        <title>Novel metabolic attributes of the genus Cyanothece, comprising a group of unicellular nitrogen-fixing Cyanobacteria.</title>
        <authorList>
            <person name="Bandyopadhyay A."/>
            <person name="Elvitigala T."/>
            <person name="Welsh E."/>
            <person name="Stockel J."/>
            <person name="Liberton M."/>
            <person name="Min H."/>
            <person name="Sherman L.A."/>
            <person name="Pakrasi H.B."/>
        </authorList>
    </citation>
    <scope>NUCLEOTIDE SEQUENCE [LARGE SCALE GENOMIC DNA]</scope>
    <source>
        <strain evidence="3">PCC 8801</strain>
    </source>
</reference>
<dbReference type="AlphaFoldDB" id="B7K1V0"/>
<feature type="signal peptide" evidence="1">
    <location>
        <begin position="1"/>
        <end position="31"/>
    </location>
</feature>
<sequence length="211" mass="21605">MPMLDFKPAALGAALMGTVVTLTLSSTSAEAAIIGGSQLDITGTFARTNSGTVLDFDGSGAGEVEGTTGTFVSYIDTDAFLSNITLSFVSSSGGVTYYSATAVNPFVTLTNNTPTTTDDIIFTVNNPFTIQDFGALGFVFPEFTGTFSDFSGNILGTGTVTFNGRANGSYSATITAVPEPLTMLGAGAAVAFGGAFKRKLNKKDKKGSTKA</sequence>
<keyword evidence="1" id="KW-0732">Signal</keyword>
<dbReference type="InterPro" id="IPR026374">
    <property type="entry name" value="Cyano_PEP"/>
</dbReference>
<evidence type="ECO:0000313" key="2">
    <source>
        <dbReference type="EMBL" id="ACK64257.1"/>
    </source>
</evidence>
<dbReference type="eggNOG" id="ENOG502ZS87">
    <property type="taxonomic scope" value="Bacteria"/>
</dbReference>
<evidence type="ECO:0000313" key="3">
    <source>
        <dbReference type="Proteomes" id="UP000008204"/>
    </source>
</evidence>
<accession>B7K1V0</accession>
<organism evidence="2 3">
    <name type="scientific">Rippkaea orientalis (strain PCC 8801 / RF-1)</name>
    <name type="common">Cyanothece sp. (strain PCC 8801)</name>
    <dbReference type="NCBI Taxonomy" id="41431"/>
    <lineage>
        <taxon>Bacteria</taxon>
        <taxon>Bacillati</taxon>
        <taxon>Cyanobacteriota</taxon>
        <taxon>Cyanophyceae</taxon>
        <taxon>Oscillatoriophycideae</taxon>
        <taxon>Chroococcales</taxon>
        <taxon>Aphanothecaceae</taxon>
        <taxon>Rippkaea</taxon>
        <taxon>Rippkaea orientalis</taxon>
    </lineage>
</organism>
<dbReference type="KEGG" id="cyp:PCC8801_0151"/>
<dbReference type="STRING" id="41431.PCC8801_0151"/>